<evidence type="ECO:0000259" key="1">
    <source>
        <dbReference type="Pfam" id="PF04149"/>
    </source>
</evidence>
<evidence type="ECO:0000313" key="2">
    <source>
        <dbReference type="EMBL" id="RDI54668.1"/>
    </source>
</evidence>
<protein>
    <submittedName>
        <fullName evidence="2">Uncharacterized protein DUF397</fullName>
    </submittedName>
</protein>
<gene>
    <name evidence="2" type="ORF">DFR68_102798</name>
</gene>
<dbReference type="InterPro" id="IPR007278">
    <property type="entry name" value="DUF397"/>
</dbReference>
<dbReference type="Proteomes" id="UP000255355">
    <property type="component" value="Unassembled WGS sequence"/>
</dbReference>
<dbReference type="AlphaFoldDB" id="A0A370HCK7"/>
<feature type="domain" description="DUF397" evidence="1">
    <location>
        <begin position="6"/>
        <end position="58"/>
    </location>
</feature>
<dbReference type="RefSeq" id="WP_084519766.1">
    <property type="nucleotide sequence ID" value="NZ_QQAZ01000002.1"/>
</dbReference>
<comment type="caution">
    <text evidence="2">The sequence shown here is derived from an EMBL/GenBank/DDBJ whole genome shotgun (WGS) entry which is preliminary data.</text>
</comment>
<organism evidence="2 3">
    <name type="scientific">Nocardia mexicana</name>
    <dbReference type="NCBI Taxonomy" id="279262"/>
    <lineage>
        <taxon>Bacteria</taxon>
        <taxon>Bacillati</taxon>
        <taxon>Actinomycetota</taxon>
        <taxon>Actinomycetes</taxon>
        <taxon>Mycobacteriales</taxon>
        <taxon>Nocardiaceae</taxon>
        <taxon>Nocardia</taxon>
    </lineage>
</organism>
<proteinExistence type="predicted"/>
<name>A0A370HCK7_9NOCA</name>
<sequence>MSADGLEWRVSSYTDNGTCVEVAAAPSGEILVRNSNRRDAGTIGFTRAEMAAWIKGVKAGEFDDLA</sequence>
<dbReference type="STRING" id="1210089.GCA_001613165_03812"/>
<keyword evidence="3" id="KW-1185">Reference proteome</keyword>
<dbReference type="EMBL" id="QQAZ01000002">
    <property type="protein sequence ID" value="RDI54668.1"/>
    <property type="molecule type" value="Genomic_DNA"/>
</dbReference>
<reference evidence="2 3" key="1">
    <citation type="submission" date="2018-07" db="EMBL/GenBank/DDBJ databases">
        <title>Genomic Encyclopedia of Type Strains, Phase IV (KMG-IV): sequencing the most valuable type-strain genomes for metagenomic binning, comparative biology and taxonomic classification.</title>
        <authorList>
            <person name="Goeker M."/>
        </authorList>
    </citation>
    <scope>NUCLEOTIDE SEQUENCE [LARGE SCALE GENOMIC DNA]</scope>
    <source>
        <strain evidence="2 3">DSM 44952</strain>
    </source>
</reference>
<accession>A0A370HCK7</accession>
<evidence type="ECO:0000313" key="3">
    <source>
        <dbReference type="Proteomes" id="UP000255355"/>
    </source>
</evidence>
<dbReference type="OrthoDB" id="4558943at2"/>
<dbReference type="Pfam" id="PF04149">
    <property type="entry name" value="DUF397"/>
    <property type="match status" value="1"/>
</dbReference>